<proteinExistence type="predicted"/>
<accession>A0A4R4ZGG4</accession>
<dbReference type="Pfam" id="PF00196">
    <property type="entry name" value="GerE"/>
    <property type="match status" value="1"/>
</dbReference>
<dbReference type="EMBL" id="SMKX01000078">
    <property type="protein sequence ID" value="TDD57136.1"/>
    <property type="molecule type" value="Genomic_DNA"/>
</dbReference>
<dbReference type="SUPFAM" id="SSF46894">
    <property type="entry name" value="C-terminal effector domain of the bipartite response regulators"/>
    <property type="match status" value="1"/>
</dbReference>
<sequence length="327" mass="36811">MFESLGLSQESLDLYRLLLRKPELAGKANRSALCAELGLLGDEVEARLEHLRGLGFLAFRWNDTGDEYAMDPGVTLERLAAKRQTMIGELTQELESDQLRAREFISDYNTYLTQNTVPDVEILDGADKANLRMQRFHPTKSMWGLLTPGPFSTAPTENFADKIIQERGVECRYLIAESQLRFRGARDHIALLQELTGTVRVIPAVPFRMVIFDGESAVMSIDPDNSKVGAVVHHSKAVVRLAIEMYEHYWRFADRSFERTPESGELSGQEAEFLRFLVQGATDEQVARKLGVSMRTVRRMAAKLSEQVGASGRFELGVRAAQRGWVD</sequence>
<dbReference type="GO" id="GO:0003677">
    <property type="term" value="F:DNA binding"/>
    <property type="evidence" value="ECO:0007669"/>
    <property type="project" value="InterPro"/>
</dbReference>
<dbReference type="InterPro" id="IPR000792">
    <property type="entry name" value="Tscrpt_reg_LuxR_C"/>
</dbReference>
<dbReference type="GO" id="GO:0006355">
    <property type="term" value="P:regulation of DNA-templated transcription"/>
    <property type="evidence" value="ECO:0007669"/>
    <property type="project" value="InterPro"/>
</dbReference>
<dbReference type="InterPro" id="IPR036388">
    <property type="entry name" value="WH-like_DNA-bd_sf"/>
</dbReference>
<dbReference type="PANTHER" id="PTHR34293:SF1">
    <property type="entry name" value="HTH-TYPE TRANSCRIPTIONAL REGULATOR TRMBL2"/>
    <property type="match status" value="1"/>
</dbReference>
<evidence type="ECO:0000259" key="1">
    <source>
        <dbReference type="SMART" id="SM00421"/>
    </source>
</evidence>
<comment type="caution">
    <text evidence="2">The sequence shown here is derived from an EMBL/GenBank/DDBJ whole genome shotgun (WGS) entry which is preliminary data.</text>
</comment>
<protein>
    <submittedName>
        <fullName evidence="2">LuxR family transcriptional regulator</fullName>
    </submittedName>
</protein>
<evidence type="ECO:0000313" key="3">
    <source>
        <dbReference type="Proteomes" id="UP000295124"/>
    </source>
</evidence>
<evidence type="ECO:0000313" key="2">
    <source>
        <dbReference type="EMBL" id="TDD57136.1"/>
    </source>
</evidence>
<keyword evidence="3" id="KW-1185">Reference proteome</keyword>
<dbReference type="Gene3D" id="1.10.10.10">
    <property type="entry name" value="Winged helix-like DNA-binding domain superfamily/Winged helix DNA-binding domain"/>
    <property type="match status" value="1"/>
</dbReference>
<dbReference type="SMART" id="SM00421">
    <property type="entry name" value="HTH_LUXR"/>
    <property type="match status" value="1"/>
</dbReference>
<organism evidence="2 3">
    <name type="scientific">Kribbella antibiotica</name>
    <dbReference type="NCBI Taxonomy" id="190195"/>
    <lineage>
        <taxon>Bacteria</taxon>
        <taxon>Bacillati</taxon>
        <taxon>Actinomycetota</taxon>
        <taxon>Actinomycetes</taxon>
        <taxon>Propionibacteriales</taxon>
        <taxon>Kribbellaceae</taxon>
        <taxon>Kribbella</taxon>
    </lineage>
</organism>
<dbReference type="InterPro" id="IPR016032">
    <property type="entry name" value="Sig_transdc_resp-reg_C-effctor"/>
</dbReference>
<feature type="domain" description="HTH luxR-type" evidence="1">
    <location>
        <begin position="263"/>
        <end position="320"/>
    </location>
</feature>
<dbReference type="RefSeq" id="WP_132171248.1">
    <property type="nucleotide sequence ID" value="NZ_SMKX01000078.1"/>
</dbReference>
<reference evidence="2 3" key="1">
    <citation type="submission" date="2019-03" db="EMBL/GenBank/DDBJ databases">
        <title>Draft genome sequences of novel Actinobacteria.</title>
        <authorList>
            <person name="Sahin N."/>
            <person name="Ay H."/>
            <person name="Saygin H."/>
        </authorList>
    </citation>
    <scope>NUCLEOTIDE SEQUENCE [LARGE SCALE GENOMIC DNA]</scope>
    <source>
        <strain evidence="2 3">JCM 13523</strain>
    </source>
</reference>
<dbReference type="PRINTS" id="PR00038">
    <property type="entry name" value="HTHLUXR"/>
</dbReference>
<dbReference type="InterPro" id="IPR051797">
    <property type="entry name" value="TrmB-like"/>
</dbReference>
<gene>
    <name evidence="2" type="ORF">E1263_24415</name>
</gene>
<name>A0A4R4ZGG4_9ACTN</name>
<dbReference type="PANTHER" id="PTHR34293">
    <property type="entry name" value="HTH-TYPE TRANSCRIPTIONAL REGULATOR TRMBL2"/>
    <property type="match status" value="1"/>
</dbReference>
<dbReference type="AlphaFoldDB" id="A0A4R4ZGG4"/>
<dbReference type="OrthoDB" id="3728246at2"/>
<dbReference type="Proteomes" id="UP000295124">
    <property type="component" value="Unassembled WGS sequence"/>
</dbReference>